<proteinExistence type="inferred from homology"/>
<dbReference type="RefSeq" id="WP_219319274.1">
    <property type="nucleotide sequence ID" value="NZ_JAHWYN010000046.1"/>
</dbReference>
<accession>A0ABS6Y1P7</accession>
<dbReference type="EC" id="2.7.7.49" evidence="3"/>
<dbReference type="Pfam" id="PF00078">
    <property type="entry name" value="RVT_1"/>
    <property type="match status" value="1"/>
</dbReference>
<dbReference type="PROSITE" id="PS50878">
    <property type="entry name" value="RT_POL"/>
    <property type="match status" value="1"/>
</dbReference>
<protein>
    <submittedName>
        <fullName evidence="3">Group II intron reverse transcriptase/maturase</fullName>
        <ecNumber evidence="3">2.7.7.49</ecNumber>
    </submittedName>
</protein>
<dbReference type="NCBIfam" id="TIGR04416">
    <property type="entry name" value="group_II_RT_mat"/>
    <property type="match status" value="1"/>
</dbReference>
<dbReference type="InterPro" id="IPR013597">
    <property type="entry name" value="Mat_intron_G2"/>
</dbReference>
<dbReference type="InterPro" id="IPR051083">
    <property type="entry name" value="GrpII_Intron_Splice-Mob/Def"/>
</dbReference>
<gene>
    <name evidence="3" type="primary">ltrA</name>
    <name evidence="3" type="ORF">KZH69_20205</name>
</gene>
<keyword evidence="3" id="KW-0548">Nucleotidyltransferase</keyword>
<evidence type="ECO:0000259" key="2">
    <source>
        <dbReference type="PROSITE" id="PS50878"/>
    </source>
</evidence>
<dbReference type="InterPro" id="IPR000477">
    <property type="entry name" value="RT_dom"/>
</dbReference>
<dbReference type="PANTHER" id="PTHR34047:SF3">
    <property type="entry name" value="BLR2052 PROTEIN"/>
    <property type="match status" value="1"/>
</dbReference>
<dbReference type="CDD" id="cd01651">
    <property type="entry name" value="RT_G2_intron"/>
    <property type="match status" value="1"/>
</dbReference>
<comment type="caution">
    <text evidence="3">The sequence shown here is derived from an EMBL/GenBank/DDBJ whole genome shotgun (WGS) entry which is preliminary data.</text>
</comment>
<dbReference type="GO" id="GO:0003964">
    <property type="term" value="F:RNA-directed DNA polymerase activity"/>
    <property type="evidence" value="ECO:0007669"/>
    <property type="project" value="UniProtKB-KW"/>
</dbReference>
<keyword evidence="3" id="KW-0695">RNA-directed DNA polymerase</keyword>
<evidence type="ECO:0000313" key="3">
    <source>
        <dbReference type="EMBL" id="MBW4362807.1"/>
    </source>
</evidence>
<comment type="similarity">
    <text evidence="1">Belongs to the bacterial reverse transcriptase family.</text>
</comment>
<evidence type="ECO:0000256" key="1">
    <source>
        <dbReference type="ARBA" id="ARBA00034120"/>
    </source>
</evidence>
<dbReference type="PANTHER" id="PTHR34047">
    <property type="entry name" value="NUCLEAR INTRON MATURASE 1, MITOCHONDRIAL-RELATED"/>
    <property type="match status" value="1"/>
</dbReference>
<dbReference type="InterPro" id="IPR030931">
    <property type="entry name" value="Group_II_RT_mat"/>
</dbReference>
<evidence type="ECO:0000313" key="4">
    <source>
        <dbReference type="Proteomes" id="UP000812031"/>
    </source>
</evidence>
<reference evidence="3 4" key="1">
    <citation type="submission" date="2021-07" db="EMBL/GenBank/DDBJ databases">
        <title>Flavobacterium sp. nov. isolated from sediment on the Taihu Lake.</title>
        <authorList>
            <person name="Qu J.-H."/>
        </authorList>
    </citation>
    <scope>NUCLEOTIDE SEQUENCE [LARGE SCALE GENOMIC DNA]</scope>
    <source>
        <strain evidence="3 4">NAS39</strain>
    </source>
</reference>
<feature type="domain" description="Reverse transcriptase" evidence="2">
    <location>
        <begin position="52"/>
        <end position="295"/>
    </location>
</feature>
<name>A0ABS6Y1P7_9FLAO</name>
<organism evidence="3 4">
    <name type="scientific">Flavobacterium taihuense</name>
    <dbReference type="NCBI Taxonomy" id="2857508"/>
    <lineage>
        <taxon>Bacteria</taxon>
        <taxon>Pseudomonadati</taxon>
        <taxon>Bacteroidota</taxon>
        <taxon>Flavobacteriia</taxon>
        <taxon>Flavobacteriales</taxon>
        <taxon>Flavobacteriaceae</taxon>
        <taxon>Flavobacterium</taxon>
    </lineage>
</organism>
<keyword evidence="3" id="KW-0808">Transferase</keyword>
<sequence length="420" mass="49630">MIFNEQPKSQPISKLQVQEAFKRVKANKGASGVDGVSIEAVSKNTRKYLYPMWNRMASGSYYPKAVRQVLIPKSDGKMRPLGIPTIVDRVAQQVIATELEQIVEKHFHPSSFGYRPNKSAHDALEGCRINSMKYSWVIDLDIKGFFDNIDHELLLKAVQFYTQEKHILMYVKRWLNAPVQLADGTIKHPEGKGTPQGGVISPVLANIFMDIVFDKWITQTSPTTPFERYADDIVIHCKNIKQALGLMQAIKERLRDCKLELNQDKSKIVYCRSSQKRQPPFKVRYQKFDFLGYTFKPRVVKEREKIRLGFSPAMSQKSSSRIIKELQEMNFHRWVQFPISKIAELLRLKLRGWINYYGKFRMSEMRKLFRVLHFRLTKWIRNKYRRFRKKPWYVGYKYLQKLSRDFPNLFEHWQYEGFRP</sequence>
<dbReference type="Proteomes" id="UP000812031">
    <property type="component" value="Unassembled WGS sequence"/>
</dbReference>
<dbReference type="Pfam" id="PF08388">
    <property type="entry name" value="GIIM"/>
    <property type="match status" value="1"/>
</dbReference>
<dbReference type="EMBL" id="JAHWYN010000046">
    <property type="protein sequence ID" value="MBW4362807.1"/>
    <property type="molecule type" value="Genomic_DNA"/>
</dbReference>
<keyword evidence="4" id="KW-1185">Reference proteome</keyword>